<reference evidence="3" key="1">
    <citation type="journal article" date="2021" name="Nat. Commun.">
        <title>Genomic analyses provide insights into spinach domestication and the genetic basis of agronomic traits.</title>
        <authorList>
            <person name="Cai X."/>
            <person name="Sun X."/>
            <person name="Xu C."/>
            <person name="Sun H."/>
            <person name="Wang X."/>
            <person name="Ge C."/>
            <person name="Zhang Z."/>
            <person name="Wang Q."/>
            <person name="Fei Z."/>
            <person name="Jiao C."/>
            <person name="Wang Q."/>
        </authorList>
    </citation>
    <scope>NUCLEOTIDE SEQUENCE [LARGE SCALE GENOMIC DNA]</scope>
    <source>
        <strain evidence="3">cv. Varoflay</strain>
    </source>
</reference>
<dbReference type="NCBIfam" id="TIGR00756">
    <property type="entry name" value="PPR"/>
    <property type="match status" value="4"/>
</dbReference>
<evidence type="ECO:0000256" key="2">
    <source>
        <dbReference type="PROSITE-ProRule" id="PRU00708"/>
    </source>
</evidence>
<dbReference type="InterPro" id="IPR046848">
    <property type="entry name" value="E_motif"/>
</dbReference>
<dbReference type="PROSITE" id="PS51375">
    <property type="entry name" value="PPR"/>
    <property type="match status" value="3"/>
</dbReference>
<proteinExistence type="predicted"/>
<dbReference type="Pfam" id="PF20431">
    <property type="entry name" value="E_motif"/>
    <property type="match status" value="1"/>
</dbReference>
<name>A0A9R0ITL8_SPIOL</name>
<dbReference type="GO" id="GO:0009451">
    <property type="term" value="P:RNA modification"/>
    <property type="evidence" value="ECO:0007669"/>
    <property type="project" value="InterPro"/>
</dbReference>
<dbReference type="PANTHER" id="PTHR47926:SF391">
    <property type="entry name" value="TETRATRICOPEPTIDE-LIKE HELICAL DOMAIN SUPERFAMILY"/>
    <property type="match status" value="1"/>
</dbReference>
<dbReference type="KEGG" id="soe:110794695"/>
<dbReference type="InterPro" id="IPR011990">
    <property type="entry name" value="TPR-like_helical_dom_sf"/>
</dbReference>
<organism evidence="3 4">
    <name type="scientific">Spinacia oleracea</name>
    <name type="common">Spinach</name>
    <dbReference type="NCBI Taxonomy" id="3562"/>
    <lineage>
        <taxon>Eukaryota</taxon>
        <taxon>Viridiplantae</taxon>
        <taxon>Streptophyta</taxon>
        <taxon>Embryophyta</taxon>
        <taxon>Tracheophyta</taxon>
        <taxon>Spermatophyta</taxon>
        <taxon>Magnoliopsida</taxon>
        <taxon>eudicotyledons</taxon>
        <taxon>Gunneridae</taxon>
        <taxon>Pentapetalae</taxon>
        <taxon>Caryophyllales</taxon>
        <taxon>Chenopodiaceae</taxon>
        <taxon>Chenopodioideae</taxon>
        <taxon>Anserineae</taxon>
        <taxon>Spinacia</taxon>
    </lineage>
</organism>
<keyword evidence="3" id="KW-1185">Reference proteome</keyword>
<feature type="repeat" description="PPR" evidence="2">
    <location>
        <begin position="238"/>
        <end position="272"/>
    </location>
</feature>
<keyword evidence="1" id="KW-0677">Repeat</keyword>
<dbReference type="Gene3D" id="1.25.40.10">
    <property type="entry name" value="Tetratricopeptide repeat domain"/>
    <property type="match status" value="4"/>
</dbReference>
<dbReference type="AlphaFoldDB" id="A0A9R0ITL8"/>
<dbReference type="PANTHER" id="PTHR47926">
    <property type="entry name" value="PENTATRICOPEPTIDE REPEAT-CONTAINING PROTEIN"/>
    <property type="match status" value="1"/>
</dbReference>
<feature type="repeat" description="PPR" evidence="2">
    <location>
        <begin position="75"/>
        <end position="105"/>
    </location>
</feature>
<protein>
    <submittedName>
        <fullName evidence="4">Pentatricopeptide repeat-containing protein At4g38010-like</fullName>
    </submittedName>
</protein>
<gene>
    <name evidence="4" type="primary">LOC110794695</name>
</gene>
<evidence type="ECO:0000256" key="1">
    <source>
        <dbReference type="ARBA" id="ARBA00022737"/>
    </source>
</evidence>
<dbReference type="GO" id="GO:0003723">
    <property type="term" value="F:RNA binding"/>
    <property type="evidence" value="ECO:0007669"/>
    <property type="project" value="InterPro"/>
</dbReference>
<dbReference type="Pfam" id="PF01535">
    <property type="entry name" value="PPR"/>
    <property type="match status" value="2"/>
</dbReference>
<dbReference type="InterPro" id="IPR002885">
    <property type="entry name" value="PPR_rpt"/>
</dbReference>
<dbReference type="InterPro" id="IPR046960">
    <property type="entry name" value="PPR_At4g14850-like_plant"/>
</dbReference>
<dbReference type="RefSeq" id="XP_021855351.2">
    <property type="nucleotide sequence ID" value="XM_021999659.2"/>
</dbReference>
<dbReference type="GeneID" id="110794695"/>
<evidence type="ECO:0000313" key="4">
    <source>
        <dbReference type="RefSeq" id="XP_021855351.2"/>
    </source>
</evidence>
<reference evidence="4" key="2">
    <citation type="submission" date="2025-08" db="UniProtKB">
        <authorList>
            <consortium name="RefSeq"/>
        </authorList>
    </citation>
    <scope>IDENTIFICATION</scope>
    <source>
        <tissue evidence="4">Leaf</tissue>
    </source>
</reference>
<evidence type="ECO:0000313" key="3">
    <source>
        <dbReference type="Proteomes" id="UP000813463"/>
    </source>
</evidence>
<dbReference type="Proteomes" id="UP000813463">
    <property type="component" value="Chromosome 4"/>
</dbReference>
<dbReference type="Pfam" id="PF13041">
    <property type="entry name" value="PPR_2"/>
    <property type="match status" value="3"/>
</dbReference>
<feature type="repeat" description="PPR" evidence="2">
    <location>
        <begin position="106"/>
        <end position="140"/>
    </location>
</feature>
<sequence>MRFNGIEENRFTFLFVLKACAMKLCQIEGKMVHGMVVKLGFDYDAFISNALSNLYSKCEDFRSASKLFDEMPVKNVVNWNTLITACFSCGDFENARNLFDEMPERNVESWNAVIAGYCKLGQPDVARTLFDEMKKRDSVSWGSMISGYIQCGLAPKALELFKGMQCLGIKPDGMTITSAISACAQLGALYMGKWIHSYIIRHKLKTDVHLGTALVDMYAKCGSIDVAMQLFRNMTYRNICTWNAMLSGLSDHGHGLLAMELFREMENSGVAPNDATFVAVLSACSHVGAIEEGRKQFNRMQREQLKITPKIEHYGCMVDILGRGGLVKEAKELIRSMPMKPNIVIWGAFLNACRIHGYMDIDDDLVTHLCQLASEDGGAYVLLSNIFAANSDWNSVEGLRKKIRENVSEKKTPGCSSIEVNSVVHEFFVEDRLHPKSVEINDVIMGLKHHSQAEDYA</sequence>
<accession>A0A9R0ITL8</accession>